<dbReference type="Proteomes" id="UP001551695">
    <property type="component" value="Unassembled WGS sequence"/>
</dbReference>
<reference evidence="1 2" key="1">
    <citation type="submission" date="2024-06" db="EMBL/GenBank/DDBJ databases">
        <title>The Natural Products Discovery Center: Release of the First 8490 Sequenced Strains for Exploring Actinobacteria Biosynthetic Diversity.</title>
        <authorList>
            <person name="Kalkreuter E."/>
            <person name="Kautsar S.A."/>
            <person name="Yang D."/>
            <person name="Bader C.D."/>
            <person name="Teijaro C.N."/>
            <person name="Fluegel L."/>
            <person name="Davis C.M."/>
            <person name="Simpson J.R."/>
            <person name="Lauterbach L."/>
            <person name="Steele A.D."/>
            <person name="Gui C."/>
            <person name="Meng S."/>
            <person name="Li G."/>
            <person name="Viehrig K."/>
            <person name="Ye F."/>
            <person name="Su P."/>
            <person name="Kiefer A.F."/>
            <person name="Nichols A."/>
            <person name="Cepeda A.J."/>
            <person name="Yan W."/>
            <person name="Fan B."/>
            <person name="Jiang Y."/>
            <person name="Adhikari A."/>
            <person name="Zheng C.-J."/>
            <person name="Schuster L."/>
            <person name="Cowan T.M."/>
            <person name="Smanski M.J."/>
            <person name="Chevrette M.G."/>
            <person name="De Carvalho L.P.S."/>
            <person name="Shen B."/>
        </authorList>
    </citation>
    <scope>NUCLEOTIDE SEQUENCE [LARGE SCALE GENOMIC DNA]</scope>
    <source>
        <strain evidence="1 2">NPDC050403</strain>
    </source>
</reference>
<name>A0ABV3G5B3_9NOCA</name>
<dbReference type="RefSeq" id="WP_357790220.1">
    <property type="nucleotide sequence ID" value="NZ_JBFAKC010000029.1"/>
</dbReference>
<evidence type="ECO:0000313" key="1">
    <source>
        <dbReference type="EMBL" id="MEV0712857.1"/>
    </source>
</evidence>
<protein>
    <submittedName>
        <fullName evidence="1">Uncharacterized protein</fullName>
    </submittedName>
</protein>
<accession>A0ABV3G5B3</accession>
<dbReference type="EMBL" id="JBFAKC010000029">
    <property type="protein sequence ID" value="MEV0712857.1"/>
    <property type="molecule type" value="Genomic_DNA"/>
</dbReference>
<proteinExistence type="predicted"/>
<sequence length="58" mass="7065">MTFVRYAYEVVDSLDPVRVTYRGVFYRALAPDTGWRLWMRPKRTNPDKPYIRFHFPDP</sequence>
<gene>
    <name evidence="1" type="ORF">AB0I48_35420</name>
</gene>
<keyword evidence="2" id="KW-1185">Reference proteome</keyword>
<organism evidence="1 2">
    <name type="scientific">Nocardia aurea</name>
    <dbReference type="NCBI Taxonomy" id="2144174"/>
    <lineage>
        <taxon>Bacteria</taxon>
        <taxon>Bacillati</taxon>
        <taxon>Actinomycetota</taxon>
        <taxon>Actinomycetes</taxon>
        <taxon>Mycobacteriales</taxon>
        <taxon>Nocardiaceae</taxon>
        <taxon>Nocardia</taxon>
    </lineage>
</organism>
<evidence type="ECO:0000313" key="2">
    <source>
        <dbReference type="Proteomes" id="UP001551695"/>
    </source>
</evidence>
<comment type="caution">
    <text evidence="1">The sequence shown here is derived from an EMBL/GenBank/DDBJ whole genome shotgun (WGS) entry which is preliminary data.</text>
</comment>